<keyword evidence="5" id="KW-1185">Reference proteome</keyword>
<keyword evidence="2" id="KW-0012">Acyltransferase</keyword>
<evidence type="ECO:0000256" key="2">
    <source>
        <dbReference type="ARBA" id="ARBA00023315"/>
    </source>
</evidence>
<dbReference type="Pfam" id="PF24551">
    <property type="entry name" value="SH3_Rv0428c"/>
    <property type="match status" value="1"/>
</dbReference>
<dbReference type="PROSITE" id="PS51186">
    <property type="entry name" value="GNAT"/>
    <property type="match status" value="1"/>
</dbReference>
<evidence type="ECO:0000256" key="1">
    <source>
        <dbReference type="ARBA" id="ARBA00022679"/>
    </source>
</evidence>
<dbReference type="InterPro" id="IPR056935">
    <property type="entry name" value="Rv0428c-like_C"/>
</dbReference>
<comment type="caution">
    <text evidence="4">The sequence shown here is derived from an EMBL/GenBank/DDBJ whole genome shotgun (WGS) entry which is preliminary data.</text>
</comment>
<evidence type="ECO:0000259" key="3">
    <source>
        <dbReference type="PROSITE" id="PS51186"/>
    </source>
</evidence>
<dbReference type="RefSeq" id="WP_147362580.1">
    <property type="nucleotide sequence ID" value="NZ_BAAANV010000037.1"/>
</dbReference>
<name>A0ABN2BW63_9MICO</name>
<dbReference type="PANTHER" id="PTHR43877">
    <property type="entry name" value="AMINOALKYLPHOSPHONATE N-ACETYLTRANSFERASE-RELATED-RELATED"/>
    <property type="match status" value="1"/>
</dbReference>
<dbReference type="InterPro" id="IPR016181">
    <property type="entry name" value="Acyl_CoA_acyltransferase"/>
</dbReference>
<reference evidence="4 5" key="1">
    <citation type="journal article" date="2019" name="Int. J. Syst. Evol. Microbiol.">
        <title>The Global Catalogue of Microorganisms (GCM) 10K type strain sequencing project: providing services to taxonomists for standard genome sequencing and annotation.</title>
        <authorList>
            <consortium name="The Broad Institute Genomics Platform"/>
            <consortium name="The Broad Institute Genome Sequencing Center for Infectious Disease"/>
            <person name="Wu L."/>
            <person name="Ma J."/>
        </authorList>
    </citation>
    <scope>NUCLEOTIDE SEQUENCE [LARGE SCALE GENOMIC DNA]</scope>
    <source>
        <strain evidence="4 5">JCM 14588</strain>
    </source>
</reference>
<accession>A0ABN2BW63</accession>
<dbReference type="InterPro" id="IPR000182">
    <property type="entry name" value="GNAT_dom"/>
</dbReference>
<dbReference type="InterPro" id="IPR056934">
    <property type="entry name" value="SH3_Rv0428c"/>
</dbReference>
<organism evidence="4 5">
    <name type="scientific">Dermacoccus barathri</name>
    <dbReference type="NCBI Taxonomy" id="322601"/>
    <lineage>
        <taxon>Bacteria</taxon>
        <taxon>Bacillati</taxon>
        <taxon>Actinomycetota</taxon>
        <taxon>Actinomycetes</taxon>
        <taxon>Micrococcales</taxon>
        <taxon>Dermacoccaceae</taxon>
        <taxon>Dermacoccus</taxon>
    </lineage>
</organism>
<feature type="domain" description="N-acetyltransferase" evidence="3">
    <location>
        <begin position="217"/>
        <end position="349"/>
    </location>
</feature>
<proteinExistence type="predicted"/>
<dbReference type="EMBL" id="BAAANV010000037">
    <property type="protein sequence ID" value="GAA1546971.1"/>
    <property type="molecule type" value="Genomic_DNA"/>
</dbReference>
<dbReference type="Pfam" id="PF24553">
    <property type="entry name" value="Rv0428c_C"/>
    <property type="match status" value="1"/>
</dbReference>
<protein>
    <submittedName>
        <fullName evidence="4">GNAT family N-acetyltransferase</fullName>
    </submittedName>
</protein>
<dbReference type="Proteomes" id="UP001501288">
    <property type="component" value="Unassembled WGS sequence"/>
</dbReference>
<gene>
    <name evidence="4" type="ORF">GCM10009762_20370</name>
</gene>
<evidence type="ECO:0000313" key="4">
    <source>
        <dbReference type="EMBL" id="GAA1546971.1"/>
    </source>
</evidence>
<sequence length="355" mass="38789">MSNSPGNRPDPTSALREGTRVMVRRRLSDAERASAAGTPDAGHTLTDVVGTLVRRDVSTLVVEPRRGPHVEIAVSDVVAAKEIPPSPGRRGRPHRAVTVSDLEELMVDGWRPLEVERRGRWLLRAGEGYTRRANSCLVLGPTERETVTALDDIITWYRERGLPPLLQVPLAPGFGPQDDDFVREVTALGWQVTSPTLVMTAASAEVSDRGTEPSARSLDVEVDADITPEWWQLADERARSHDAVARRILTGSPNQAFVTVREEGVTVAHGRMALAQGWGGLFEVAVTPERRRRGLARALVGRCADEAARRGARSLYLQVGAENTPAVALYKSLGFTVHHTYVYLRAPEPASPRTA</sequence>
<dbReference type="SUPFAM" id="SSF55729">
    <property type="entry name" value="Acyl-CoA N-acyltransferases (Nat)"/>
    <property type="match status" value="1"/>
</dbReference>
<dbReference type="Gene3D" id="3.40.630.30">
    <property type="match status" value="1"/>
</dbReference>
<dbReference type="InterPro" id="IPR050832">
    <property type="entry name" value="Bact_Acetyltransf"/>
</dbReference>
<evidence type="ECO:0000313" key="5">
    <source>
        <dbReference type="Proteomes" id="UP001501288"/>
    </source>
</evidence>
<keyword evidence="1" id="KW-0808">Transferase</keyword>